<dbReference type="InterPro" id="IPR036388">
    <property type="entry name" value="WH-like_DNA-bd_sf"/>
</dbReference>
<name>C9RR98_FIBSS</name>
<feature type="binding site" evidence="7">
    <location>
        <position position="131"/>
    </location>
    <ligand>
        <name>Zn(2+)</name>
        <dbReference type="ChEBI" id="CHEBI:29105"/>
    </ligand>
</feature>
<dbReference type="Gene3D" id="3.30.1490.190">
    <property type="match status" value="1"/>
</dbReference>
<dbReference type="Gene3D" id="1.10.10.10">
    <property type="entry name" value="Winged helix-like DNA-binding domain superfamily/Winged helix DNA-binding domain"/>
    <property type="match status" value="1"/>
</dbReference>
<feature type="binding site" evidence="7">
    <location>
        <position position="91"/>
    </location>
    <ligand>
        <name>Zn(2+)</name>
        <dbReference type="ChEBI" id="CHEBI:29105"/>
    </ligand>
</feature>
<dbReference type="SUPFAM" id="SSF46785">
    <property type="entry name" value="Winged helix' DNA-binding domain"/>
    <property type="match status" value="1"/>
</dbReference>
<evidence type="ECO:0000313" key="8">
    <source>
        <dbReference type="EMBL" id="ACX75084.1"/>
    </source>
</evidence>
<evidence type="ECO:0000256" key="7">
    <source>
        <dbReference type="PIRSR" id="PIRSR602481-1"/>
    </source>
</evidence>
<organism evidence="9 10">
    <name type="scientific">Fibrobacter succinogenes (strain ATCC 19169 / S85)</name>
    <dbReference type="NCBI Taxonomy" id="59374"/>
    <lineage>
        <taxon>Bacteria</taxon>
        <taxon>Pseudomonadati</taxon>
        <taxon>Fibrobacterota</taxon>
        <taxon>Fibrobacteria</taxon>
        <taxon>Fibrobacterales</taxon>
        <taxon>Fibrobacteraceae</taxon>
        <taxon>Fibrobacter</taxon>
    </lineage>
</organism>
<reference evidence="9" key="3">
    <citation type="submission" date="2010-08" db="EMBL/GenBank/DDBJ databases">
        <authorList>
            <person name="Durkin A.S."/>
            <person name="Nelson K.E."/>
            <person name="Morrison M."/>
            <person name="Forsberg C.W."/>
            <person name="Wilson D.B."/>
            <person name="Russell J.B."/>
            <person name="Cann I.K.O."/>
            <person name="Mackie R.I."/>
            <person name="White B.A."/>
        </authorList>
    </citation>
    <scope>NUCLEOTIDE SEQUENCE</scope>
    <source>
        <strain evidence="9">S85</strain>
    </source>
</reference>
<reference evidence="10" key="2">
    <citation type="submission" date="2010-08" db="EMBL/GenBank/DDBJ databases">
        <title>Complete sequence of Fibrobacter succinogenes subsp. succinogenes S85.</title>
        <authorList>
            <person name="Durkin A.S."/>
            <person name="Nelson K.E."/>
            <person name="Morrison M."/>
            <person name="Forsberg C.W."/>
            <person name="Wilson D.B."/>
            <person name="Russell J.B."/>
            <person name="Cann I.K.O."/>
            <person name="Mackie R.I."/>
            <person name="White B.A."/>
        </authorList>
    </citation>
    <scope>NUCLEOTIDE SEQUENCE [LARGE SCALE GENOMIC DNA]</scope>
    <source>
        <strain evidence="10">ATCC 19169 / S85</strain>
    </source>
</reference>
<dbReference type="GO" id="GO:0003700">
    <property type="term" value="F:DNA-binding transcription factor activity"/>
    <property type="evidence" value="ECO:0007669"/>
    <property type="project" value="InterPro"/>
</dbReference>
<evidence type="ECO:0000256" key="4">
    <source>
        <dbReference type="ARBA" id="ARBA00023015"/>
    </source>
</evidence>
<evidence type="ECO:0000256" key="2">
    <source>
        <dbReference type="ARBA" id="ARBA00022491"/>
    </source>
</evidence>
<dbReference type="GO" id="GO:1900376">
    <property type="term" value="P:regulation of secondary metabolite biosynthetic process"/>
    <property type="evidence" value="ECO:0007669"/>
    <property type="project" value="TreeGrafter"/>
</dbReference>
<keyword evidence="2" id="KW-0678">Repressor</keyword>
<dbReference type="CDD" id="cd07153">
    <property type="entry name" value="Fur_like"/>
    <property type="match status" value="1"/>
</dbReference>
<keyword evidence="3 7" id="KW-0862">Zinc</keyword>
<feature type="binding site" evidence="7">
    <location>
        <position position="128"/>
    </location>
    <ligand>
        <name>Zn(2+)</name>
        <dbReference type="ChEBI" id="CHEBI:29105"/>
    </ligand>
</feature>
<sequence length="148" mass="16570">MQETASILKDHGIRPSLQRVCVYQYLRSVKTHPTVDEIYMALLPKNPSLSRTTVYNTLELLLANDLAISLDFGDGFLRYDADCSPHCHFKCKGCGKVFDVFVAPPDCSKIVPAGFTLKATLLYMFGLCDKCSADETPTRWQAQTELDN</sequence>
<keyword evidence="6" id="KW-0804">Transcription</keyword>
<dbReference type="InterPro" id="IPR036390">
    <property type="entry name" value="WH_DNA-bd_sf"/>
</dbReference>
<dbReference type="PANTHER" id="PTHR33202">
    <property type="entry name" value="ZINC UPTAKE REGULATION PROTEIN"/>
    <property type="match status" value="1"/>
</dbReference>
<evidence type="ECO:0000256" key="5">
    <source>
        <dbReference type="ARBA" id="ARBA00023125"/>
    </source>
</evidence>
<dbReference type="InterPro" id="IPR043135">
    <property type="entry name" value="Fur_C"/>
</dbReference>
<dbReference type="Proteomes" id="UP000001497">
    <property type="component" value="Chromosome"/>
</dbReference>
<accession>C9RR98</accession>
<protein>
    <submittedName>
        <fullName evidence="8">Ferric uptake regulator, Fur family</fullName>
    </submittedName>
    <submittedName>
        <fullName evidence="9">Transcriptional regulator, Fur family</fullName>
    </submittedName>
</protein>
<keyword evidence="5" id="KW-0238">DNA-binding</keyword>
<dbReference type="eggNOG" id="COG0735">
    <property type="taxonomic scope" value="Bacteria"/>
</dbReference>
<keyword evidence="4" id="KW-0805">Transcription regulation</keyword>
<dbReference type="Proteomes" id="UP000000517">
    <property type="component" value="Chromosome"/>
</dbReference>
<dbReference type="GO" id="GO:0000976">
    <property type="term" value="F:transcription cis-regulatory region binding"/>
    <property type="evidence" value="ECO:0007669"/>
    <property type="project" value="TreeGrafter"/>
</dbReference>
<evidence type="ECO:0000313" key="9">
    <source>
        <dbReference type="EMBL" id="ADL26653.1"/>
    </source>
</evidence>
<dbReference type="OrthoDB" id="8659436at2"/>
<dbReference type="HOGENOM" id="CLU_096072_4_2_0"/>
<dbReference type="KEGG" id="fsc:FSU_1968"/>
<comment type="similarity">
    <text evidence="1">Belongs to the Fur family.</text>
</comment>
<dbReference type="GO" id="GO:0008270">
    <property type="term" value="F:zinc ion binding"/>
    <property type="evidence" value="ECO:0007669"/>
    <property type="project" value="TreeGrafter"/>
</dbReference>
<dbReference type="EMBL" id="CP001792">
    <property type="protein sequence ID" value="ACX75084.1"/>
    <property type="molecule type" value="Genomic_DNA"/>
</dbReference>
<dbReference type="KEGG" id="fsu:Fisuc_1487"/>
<evidence type="ECO:0000256" key="3">
    <source>
        <dbReference type="ARBA" id="ARBA00022833"/>
    </source>
</evidence>
<keyword evidence="11" id="KW-1185">Reference proteome</keyword>
<evidence type="ECO:0000313" key="11">
    <source>
        <dbReference type="Proteomes" id="UP000001497"/>
    </source>
</evidence>
<dbReference type="PATRIC" id="fig|59374.8.peg.1891"/>
<evidence type="ECO:0000313" key="10">
    <source>
        <dbReference type="Proteomes" id="UP000000517"/>
    </source>
</evidence>
<gene>
    <name evidence="8" type="ordered locus">Fisuc_1487</name>
    <name evidence="9" type="ordered locus">FSU_1968</name>
</gene>
<proteinExistence type="inferred from homology"/>
<dbReference type="PANTHER" id="PTHR33202:SF8">
    <property type="entry name" value="PEROXIDE-RESPONSIVE REPRESSOR PERR"/>
    <property type="match status" value="1"/>
</dbReference>
<dbReference type="InterPro" id="IPR002481">
    <property type="entry name" value="FUR"/>
</dbReference>
<keyword evidence="7" id="KW-0479">Metal-binding</keyword>
<dbReference type="GO" id="GO:0045892">
    <property type="term" value="P:negative regulation of DNA-templated transcription"/>
    <property type="evidence" value="ECO:0007669"/>
    <property type="project" value="TreeGrafter"/>
</dbReference>
<evidence type="ECO:0000256" key="6">
    <source>
        <dbReference type="ARBA" id="ARBA00023163"/>
    </source>
</evidence>
<dbReference type="AlphaFoldDB" id="C9RR98"/>
<dbReference type="EMBL" id="CP002158">
    <property type="protein sequence ID" value="ADL26653.1"/>
    <property type="molecule type" value="Genomic_DNA"/>
</dbReference>
<reference evidence="8 11" key="1">
    <citation type="submission" date="2009-10" db="EMBL/GenBank/DDBJ databases">
        <title>Complete sequence of Fibrobacter succinogenes subsp. succinogenes S85.</title>
        <authorList>
            <consortium name="US DOE Joint Genome Institute"/>
            <person name="Lucas S."/>
            <person name="Copeland A."/>
            <person name="Lapidus A."/>
            <person name="Glavina del Rio T."/>
            <person name="Tice H."/>
            <person name="Bruce D."/>
            <person name="Goodwin L."/>
            <person name="Pitluck S."/>
            <person name="Chertkov O."/>
            <person name="Detter J.C."/>
            <person name="Han C."/>
            <person name="Tapia R."/>
            <person name="Larimer F."/>
            <person name="Land M."/>
            <person name="Hauser L."/>
            <person name="Kyrpides N."/>
            <person name="Mikhailova N."/>
            <person name="Weimer P.J."/>
            <person name="Stevenson D.M."/>
            <person name="Boyum J."/>
            <person name="Brumm P.I."/>
            <person name="Mead D."/>
        </authorList>
    </citation>
    <scope>NUCLEOTIDE SEQUENCE [LARGE SCALE GENOMIC DNA]</scope>
    <source>
        <strain evidence="11">ATCC 19169 / S85</strain>
        <strain evidence="8">S85</strain>
    </source>
</reference>
<dbReference type="Pfam" id="PF01475">
    <property type="entry name" value="FUR"/>
    <property type="match status" value="1"/>
</dbReference>
<feature type="binding site" evidence="7">
    <location>
        <position position="94"/>
    </location>
    <ligand>
        <name>Zn(2+)</name>
        <dbReference type="ChEBI" id="CHEBI:29105"/>
    </ligand>
</feature>
<dbReference type="STRING" id="59374.FSU_1968"/>
<comment type="cofactor">
    <cofactor evidence="7">
        <name>Zn(2+)</name>
        <dbReference type="ChEBI" id="CHEBI:29105"/>
    </cofactor>
    <text evidence="7">Binds 1 zinc ion per subunit.</text>
</comment>
<evidence type="ECO:0000256" key="1">
    <source>
        <dbReference type="ARBA" id="ARBA00007957"/>
    </source>
</evidence>